<gene>
    <name evidence="1" type="ORF">CDO81_23945</name>
</gene>
<evidence type="ECO:0000313" key="1">
    <source>
        <dbReference type="EMBL" id="OWR00791.1"/>
    </source>
</evidence>
<reference evidence="1 2" key="1">
    <citation type="journal article" date="2007" name="Int. J. Syst. Evol. Microbiol.">
        <title>Description of Pelomonas aquatica sp. nov. and Pelomonas puraquae sp. nov., isolated from industrial and haemodialysis water.</title>
        <authorList>
            <person name="Gomila M."/>
            <person name="Bowien B."/>
            <person name="Falsen E."/>
            <person name="Moore E.R."/>
            <person name="Lalucat J."/>
        </authorList>
    </citation>
    <scope>NUCLEOTIDE SEQUENCE [LARGE SCALE GENOMIC DNA]</scope>
    <source>
        <strain evidence="1 2">CCUG 52769</strain>
    </source>
</reference>
<evidence type="ECO:0000313" key="2">
    <source>
        <dbReference type="Proteomes" id="UP000197446"/>
    </source>
</evidence>
<protein>
    <submittedName>
        <fullName evidence="1">Uncharacterized protein</fullName>
    </submittedName>
</protein>
<comment type="caution">
    <text evidence="1">The sequence shown here is derived from an EMBL/GenBank/DDBJ whole genome shotgun (WGS) entry which is preliminary data.</text>
</comment>
<name>A0A254N8W9_9BURK</name>
<dbReference type="EMBL" id="NISI01000014">
    <property type="protein sequence ID" value="OWR00791.1"/>
    <property type="molecule type" value="Genomic_DNA"/>
</dbReference>
<dbReference type="Proteomes" id="UP000197446">
    <property type="component" value="Unassembled WGS sequence"/>
</dbReference>
<dbReference type="AlphaFoldDB" id="A0A254N8W9"/>
<proteinExistence type="predicted"/>
<organism evidence="1 2">
    <name type="scientific">Roseateles puraquae</name>
    <dbReference type="NCBI Taxonomy" id="431059"/>
    <lineage>
        <taxon>Bacteria</taxon>
        <taxon>Pseudomonadati</taxon>
        <taxon>Pseudomonadota</taxon>
        <taxon>Betaproteobacteria</taxon>
        <taxon>Burkholderiales</taxon>
        <taxon>Sphaerotilaceae</taxon>
        <taxon>Roseateles</taxon>
    </lineage>
</organism>
<sequence>MRPFLVTAGFAPVRIDGLHQLDQEIRTPAQGAIISTAVTSSLGADAATVFRKIRESNASLPVVFAGMADLATMEAVVMRAVRDLQPEARAVGPAGFRLARPQDRASTFLILRKEDLQQGAMQEAAISAIRMLFS</sequence>
<keyword evidence="2" id="KW-1185">Reference proteome</keyword>
<accession>A0A254N8W9</accession>